<name>A0A1G9MTN9_9ACTN</name>
<accession>A0A1G9MTN9</accession>
<dbReference type="OrthoDB" id="117402at2"/>
<dbReference type="EMBL" id="FNDJ01000030">
    <property type="protein sequence ID" value="SDL77652.1"/>
    <property type="molecule type" value="Genomic_DNA"/>
</dbReference>
<keyword evidence="2" id="KW-1185">Reference proteome</keyword>
<gene>
    <name evidence="1" type="ORF">SAMN05421869_130115</name>
</gene>
<evidence type="ECO:0008006" key="3">
    <source>
        <dbReference type="Google" id="ProtNLM"/>
    </source>
</evidence>
<proteinExistence type="predicted"/>
<evidence type="ECO:0000313" key="1">
    <source>
        <dbReference type="EMBL" id="SDL77652.1"/>
    </source>
</evidence>
<dbReference type="AlphaFoldDB" id="A0A1G9MTN9"/>
<organism evidence="1 2">
    <name type="scientific">Nonomuraea jiangxiensis</name>
    <dbReference type="NCBI Taxonomy" id="633440"/>
    <lineage>
        <taxon>Bacteria</taxon>
        <taxon>Bacillati</taxon>
        <taxon>Actinomycetota</taxon>
        <taxon>Actinomycetes</taxon>
        <taxon>Streptosporangiales</taxon>
        <taxon>Streptosporangiaceae</taxon>
        <taxon>Nonomuraea</taxon>
    </lineage>
</organism>
<reference evidence="1 2" key="1">
    <citation type="submission" date="2016-10" db="EMBL/GenBank/DDBJ databases">
        <authorList>
            <person name="de Groot N.N."/>
        </authorList>
    </citation>
    <scope>NUCLEOTIDE SEQUENCE [LARGE SCALE GENOMIC DNA]</scope>
    <source>
        <strain evidence="1 2">CGMCC 4.6533</strain>
    </source>
</reference>
<sequence>MRHHRGQLLGWAVAEESEAAAAQDRFLDFARAIFDDQDSQWPSDIITIALDAEAMNITAIPALFINGRRHIGPYDAQSLLRALTTRTDTPAAQ</sequence>
<dbReference type="InterPro" id="IPR036249">
    <property type="entry name" value="Thioredoxin-like_sf"/>
</dbReference>
<dbReference type="Proteomes" id="UP000199202">
    <property type="component" value="Unassembled WGS sequence"/>
</dbReference>
<evidence type="ECO:0000313" key="2">
    <source>
        <dbReference type="Proteomes" id="UP000199202"/>
    </source>
</evidence>
<dbReference type="STRING" id="633440.SAMN05421869_130115"/>
<dbReference type="RefSeq" id="WP_143044135.1">
    <property type="nucleotide sequence ID" value="NZ_FNDJ01000030.1"/>
</dbReference>
<dbReference type="SUPFAM" id="SSF52833">
    <property type="entry name" value="Thioredoxin-like"/>
    <property type="match status" value="1"/>
</dbReference>
<protein>
    <recommendedName>
        <fullName evidence="3">Thioredoxin</fullName>
    </recommendedName>
</protein>